<dbReference type="PROSITE" id="PS51819">
    <property type="entry name" value="VOC"/>
    <property type="match status" value="1"/>
</dbReference>
<accession>A0ABX0TLH0</accession>
<dbReference type="PANTHER" id="PTHR36113:SF6">
    <property type="entry name" value="FOSFOMYCIN RESISTANCE PROTEIN FOSX"/>
    <property type="match status" value="1"/>
</dbReference>
<dbReference type="Pfam" id="PF13669">
    <property type="entry name" value="Glyoxalase_4"/>
    <property type="match status" value="1"/>
</dbReference>
<sequence>MNSDSKGTLHHIELWVPDLLRAKQEWGWALAGLGYSIYQSWATGISWRLGPTYIVAEQSPAMTSSEHERTLPGLNHLAFHAGSKEKLDEFVEQSHRHGWVQLFQDKYPHAGGPDHYAAYLANSDGFELELVATT</sequence>
<reference evidence="2 3" key="1">
    <citation type="submission" date="2020-03" db="EMBL/GenBank/DDBJ databases">
        <title>Genomic Encyclopedia of Type Strains, Phase III (KMG-III): the genomes of soil and plant-associated and newly described type strains.</title>
        <authorList>
            <person name="Whitman W."/>
        </authorList>
    </citation>
    <scope>NUCLEOTIDE SEQUENCE [LARGE SCALE GENOMIC DNA]</scope>
    <source>
        <strain evidence="2 3">CECT 4207</strain>
    </source>
</reference>
<dbReference type="PANTHER" id="PTHR36113">
    <property type="entry name" value="LYASE, PUTATIVE-RELATED-RELATED"/>
    <property type="match status" value="1"/>
</dbReference>
<dbReference type="EMBL" id="JAAOZD010000013">
    <property type="protein sequence ID" value="NIJ03433.1"/>
    <property type="molecule type" value="Genomic_DNA"/>
</dbReference>
<evidence type="ECO:0000259" key="1">
    <source>
        <dbReference type="PROSITE" id="PS51819"/>
    </source>
</evidence>
<gene>
    <name evidence="2" type="ORF">FHR86_003792</name>
</gene>
<keyword evidence="3" id="KW-1185">Reference proteome</keyword>
<dbReference type="InterPro" id="IPR037523">
    <property type="entry name" value="VOC_core"/>
</dbReference>
<evidence type="ECO:0000313" key="2">
    <source>
        <dbReference type="EMBL" id="NIJ03433.1"/>
    </source>
</evidence>
<dbReference type="Proteomes" id="UP000802392">
    <property type="component" value="Unassembled WGS sequence"/>
</dbReference>
<dbReference type="InterPro" id="IPR029068">
    <property type="entry name" value="Glyas_Bleomycin-R_OHBP_Dase"/>
</dbReference>
<proteinExistence type="predicted"/>
<name>A0ABX0TLH0_9MICC</name>
<evidence type="ECO:0000313" key="3">
    <source>
        <dbReference type="Proteomes" id="UP000802392"/>
    </source>
</evidence>
<dbReference type="RefSeq" id="WP_167269640.1">
    <property type="nucleotide sequence ID" value="NZ_JAAOZD010000013.1"/>
</dbReference>
<feature type="domain" description="VOC" evidence="1">
    <location>
        <begin position="8"/>
        <end position="133"/>
    </location>
</feature>
<comment type="caution">
    <text evidence="2">The sequence shown here is derived from an EMBL/GenBank/DDBJ whole genome shotgun (WGS) entry which is preliminary data.</text>
</comment>
<dbReference type="Gene3D" id="3.10.180.10">
    <property type="entry name" value="2,3-Dihydroxybiphenyl 1,2-Dioxygenase, domain 1"/>
    <property type="match status" value="1"/>
</dbReference>
<protein>
    <submittedName>
        <fullName evidence="2">Catechol 2,3-dioxygenase-like lactoylglutathione lyase family enzyme</fullName>
    </submittedName>
</protein>
<organism evidence="2 3">
    <name type="scientific">Paenarthrobacter ilicis</name>
    <dbReference type="NCBI Taxonomy" id="43665"/>
    <lineage>
        <taxon>Bacteria</taxon>
        <taxon>Bacillati</taxon>
        <taxon>Actinomycetota</taxon>
        <taxon>Actinomycetes</taxon>
        <taxon>Micrococcales</taxon>
        <taxon>Micrococcaceae</taxon>
        <taxon>Paenarthrobacter</taxon>
    </lineage>
</organism>
<dbReference type="SUPFAM" id="SSF54593">
    <property type="entry name" value="Glyoxalase/Bleomycin resistance protein/Dihydroxybiphenyl dioxygenase"/>
    <property type="match status" value="1"/>
</dbReference>
<dbReference type="InterPro" id="IPR051332">
    <property type="entry name" value="Fosfomycin_Res_Enzymes"/>
</dbReference>